<organism evidence="7 8">
    <name type="scientific">Stephania yunnanensis</name>
    <dbReference type="NCBI Taxonomy" id="152371"/>
    <lineage>
        <taxon>Eukaryota</taxon>
        <taxon>Viridiplantae</taxon>
        <taxon>Streptophyta</taxon>
        <taxon>Embryophyta</taxon>
        <taxon>Tracheophyta</taxon>
        <taxon>Spermatophyta</taxon>
        <taxon>Magnoliopsida</taxon>
        <taxon>Ranunculales</taxon>
        <taxon>Menispermaceae</taxon>
        <taxon>Menispermoideae</taxon>
        <taxon>Cissampelideae</taxon>
        <taxon>Stephania</taxon>
    </lineage>
</organism>
<evidence type="ECO:0000256" key="2">
    <source>
        <dbReference type="ARBA" id="ARBA00004613"/>
    </source>
</evidence>
<keyword evidence="3" id="KW-0964">Secreted</keyword>
<feature type="domain" description="DUF642" evidence="6">
    <location>
        <begin position="2"/>
        <end position="117"/>
    </location>
</feature>
<dbReference type="AlphaFoldDB" id="A0AAP0IDH2"/>
<dbReference type="PANTHER" id="PTHR31265:SF28">
    <property type="entry name" value="EMB|CAB87702.1"/>
    <property type="match status" value="1"/>
</dbReference>
<dbReference type="EMBL" id="JBBNAF010000009">
    <property type="protein sequence ID" value="KAK9113459.1"/>
    <property type="molecule type" value="Genomic_DNA"/>
</dbReference>
<evidence type="ECO:0000256" key="3">
    <source>
        <dbReference type="ARBA" id="ARBA00022525"/>
    </source>
</evidence>
<reference evidence="7 8" key="1">
    <citation type="submission" date="2024-01" db="EMBL/GenBank/DDBJ databases">
        <title>Genome assemblies of Stephania.</title>
        <authorList>
            <person name="Yang L."/>
        </authorList>
    </citation>
    <scope>NUCLEOTIDE SEQUENCE [LARGE SCALE GENOMIC DNA]</scope>
    <source>
        <strain evidence="7">YNDBR</strain>
        <tissue evidence="7">Leaf</tissue>
    </source>
</reference>
<dbReference type="InterPro" id="IPR006946">
    <property type="entry name" value="DGR2-like_dom"/>
</dbReference>
<keyword evidence="5" id="KW-0325">Glycoprotein</keyword>
<comment type="subcellular location">
    <subcellularLocation>
        <location evidence="1">Cell envelope</location>
    </subcellularLocation>
    <subcellularLocation>
        <location evidence="2">Secreted</location>
    </subcellularLocation>
</comment>
<name>A0AAP0IDH2_9MAGN</name>
<dbReference type="InterPro" id="IPR052437">
    <property type="entry name" value="Pectin_Meth_Modulator"/>
</dbReference>
<dbReference type="Proteomes" id="UP001420932">
    <property type="component" value="Unassembled WGS sequence"/>
</dbReference>
<dbReference type="GO" id="GO:0005576">
    <property type="term" value="C:extracellular region"/>
    <property type="evidence" value="ECO:0007669"/>
    <property type="project" value="UniProtKB-SubCell"/>
</dbReference>
<protein>
    <recommendedName>
        <fullName evidence="6">DUF642 domain-containing protein</fullName>
    </recommendedName>
</protein>
<keyword evidence="4" id="KW-0732">Signal</keyword>
<keyword evidence="8" id="KW-1185">Reference proteome</keyword>
<evidence type="ECO:0000256" key="4">
    <source>
        <dbReference type="ARBA" id="ARBA00022729"/>
    </source>
</evidence>
<evidence type="ECO:0000313" key="8">
    <source>
        <dbReference type="Proteomes" id="UP001420932"/>
    </source>
</evidence>
<evidence type="ECO:0000256" key="5">
    <source>
        <dbReference type="ARBA" id="ARBA00023180"/>
    </source>
</evidence>
<accession>A0AAP0IDH2</accession>
<gene>
    <name evidence="7" type="ORF">Syun_020256</name>
</gene>
<dbReference type="PANTHER" id="PTHR31265">
    <property type="entry name" value="OS02G0527500 PROTEIN-RELATED"/>
    <property type="match status" value="1"/>
</dbReference>
<comment type="caution">
    <text evidence="7">The sequence shown here is derived from an EMBL/GenBank/DDBJ whole genome shotgun (WGS) entry which is preliminary data.</text>
</comment>
<proteinExistence type="predicted"/>
<dbReference type="Pfam" id="PF04862">
    <property type="entry name" value="DUF642"/>
    <property type="match status" value="1"/>
</dbReference>
<evidence type="ECO:0000313" key="7">
    <source>
        <dbReference type="EMBL" id="KAK9113459.1"/>
    </source>
</evidence>
<sequence>MHYYVPEGKAAIEIVSGGSSGGIQTVETLEKDSTYKLEFVMGDANNSCVGEFIVGAQAGSKAQNFTMHSQGIGFAQNCSMTFKADSSSPTVISFVSFTTTKSRDLVFCGPVIDKVVVQSSNGVKHDIELRIVAFLIVFLVATLKVNG</sequence>
<evidence type="ECO:0000256" key="1">
    <source>
        <dbReference type="ARBA" id="ARBA00004196"/>
    </source>
</evidence>
<evidence type="ECO:0000259" key="6">
    <source>
        <dbReference type="Pfam" id="PF04862"/>
    </source>
</evidence>